<proteinExistence type="inferred from homology"/>
<dbReference type="InterPro" id="IPR036689">
    <property type="entry name" value="ESAT-6-like_sf"/>
</dbReference>
<keyword evidence="2" id="KW-0175">Coiled coil</keyword>
<evidence type="ECO:0000313" key="4">
    <source>
        <dbReference type="Proteomes" id="UP001180754"/>
    </source>
</evidence>
<name>A0ABU2XMP0_9ACTN</name>
<sequence>MVQGDGILVDYESVESLAADLRLAAKNVKKEMDDIQAAVKRVTGGWEGEAHQAMLAAEAQFKARADHIQALITQVAGLVASGKDQYRATDVKASRLFSLDF</sequence>
<gene>
    <name evidence="3" type="ORF">RND15_31460</name>
</gene>
<protein>
    <recommendedName>
        <fullName evidence="1">ESAT-6-like protein</fullName>
    </recommendedName>
</protein>
<accession>A0ABU2XMP0</accession>
<dbReference type="Pfam" id="PF06013">
    <property type="entry name" value="WXG100"/>
    <property type="match status" value="1"/>
</dbReference>
<dbReference type="Gene3D" id="1.10.287.1060">
    <property type="entry name" value="ESAT-6-like"/>
    <property type="match status" value="1"/>
</dbReference>
<dbReference type="Proteomes" id="UP001180754">
    <property type="component" value="Unassembled WGS sequence"/>
</dbReference>
<evidence type="ECO:0000256" key="2">
    <source>
        <dbReference type="SAM" id="Coils"/>
    </source>
</evidence>
<dbReference type="InterPro" id="IPR010310">
    <property type="entry name" value="T7SS_ESAT-6-like"/>
</dbReference>
<dbReference type="RefSeq" id="WP_089510690.1">
    <property type="nucleotide sequence ID" value="NZ_JAVRFD010000018.1"/>
</dbReference>
<dbReference type="SUPFAM" id="SSF140453">
    <property type="entry name" value="EsxAB dimer-like"/>
    <property type="match status" value="1"/>
</dbReference>
<organism evidence="3 4">
    <name type="scientific">Streptomyces lonegramiae</name>
    <dbReference type="NCBI Taxonomy" id="3075524"/>
    <lineage>
        <taxon>Bacteria</taxon>
        <taxon>Bacillati</taxon>
        <taxon>Actinomycetota</taxon>
        <taxon>Actinomycetes</taxon>
        <taxon>Kitasatosporales</taxon>
        <taxon>Streptomycetaceae</taxon>
        <taxon>Streptomyces</taxon>
    </lineage>
</organism>
<feature type="coiled-coil region" evidence="2">
    <location>
        <begin position="11"/>
        <end position="38"/>
    </location>
</feature>
<evidence type="ECO:0000313" key="3">
    <source>
        <dbReference type="EMBL" id="MDT0547188.1"/>
    </source>
</evidence>
<comment type="caution">
    <text evidence="3">The sequence shown here is derived from an EMBL/GenBank/DDBJ whole genome shotgun (WGS) entry which is preliminary data.</text>
</comment>
<reference evidence="3" key="1">
    <citation type="submission" date="2024-05" db="EMBL/GenBank/DDBJ databases">
        <title>30 novel species of actinomycetes from the DSMZ collection.</title>
        <authorList>
            <person name="Nouioui I."/>
        </authorList>
    </citation>
    <scope>NUCLEOTIDE SEQUENCE</scope>
    <source>
        <strain evidence="3">DSM 41529</strain>
    </source>
</reference>
<dbReference type="EMBL" id="JAVRFD010000018">
    <property type="protein sequence ID" value="MDT0547188.1"/>
    <property type="molecule type" value="Genomic_DNA"/>
</dbReference>
<comment type="similarity">
    <text evidence="1">Belongs to the WXG100 family.</text>
</comment>
<dbReference type="NCBIfam" id="TIGR03930">
    <property type="entry name" value="WXG100_ESAT6"/>
    <property type="match status" value="1"/>
</dbReference>
<keyword evidence="4" id="KW-1185">Reference proteome</keyword>
<evidence type="ECO:0000256" key="1">
    <source>
        <dbReference type="RuleBase" id="RU362001"/>
    </source>
</evidence>